<proteinExistence type="predicted"/>
<dbReference type="GO" id="GO:0005737">
    <property type="term" value="C:cytoplasm"/>
    <property type="evidence" value="ECO:0007669"/>
    <property type="project" value="TreeGrafter"/>
</dbReference>
<feature type="binding site" evidence="5">
    <location>
        <begin position="219"/>
        <end position="222"/>
    </location>
    <ligand>
        <name>GTP</name>
        <dbReference type="ChEBI" id="CHEBI:37565"/>
    </ligand>
</feature>
<dbReference type="PIRSF" id="PIRSF006809">
    <property type="entry name" value="GTP-binding_hflX_prd"/>
    <property type="match status" value="1"/>
</dbReference>
<keyword evidence="9" id="KW-1185">Reference proteome</keyword>
<dbReference type="PANTHER" id="PTHR10229">
    <property type="entry name" value="GTP-BINDING PROTEIN HFLX"/>
    <property type="match status" value="1"/>
</dbReference>
<keyword evidence="2 5" id="KW-0547">Nucleotide-binding</keyword>
<feature type="binding site" evidence="5">
    <location>
        <begin position="171"/>
        <end position="178"/>
    </location>
    <ligand>
        <name>GTP</name>
        <dbReference type="ChEBI" id="CHEBI:37565"/>
    </ligand>
</feature>
<feature type="binding site" evidence="5">
    <location>
        <begin position="306"/>
        <end position="308"/>
    </location>
    <ligand>
        <name>GTP</name>
        <dbReference type="ChEBI" id="CHEBI:37565"/>
    </ligand>
</feature>
<keyword evidence="1 6" id="KW-0479">Metal-binding</keyword>
<feature type="binding site" evidence="6">
    <location>
        <position position="199"/>
    </location>
    <ligand>
        <name>Mg(2+)</name>
        <dbReference type="ChEBI" id="CHEBI:18420"/>
    </ligand>
</feature>
<dbReference type="GO" id="GO:0005525">
    <property type="term" value="F:GTP binding"/>
    <property type="evidence" value="ECO:0007669"/>
    <property type="project" value="UniProtKB-KW"/>
</dbReference>
<evidence type="ECO:0000256" key="1">
    <source>
        <dbReference type="ARBA" id="ARBA00022723"/>
    </source>
</evidence>
<comment type="cofactor">
    <cofactor evidence="6">
        <name>Mg(2+)</name>
        <dbReference type="ChEBI" id="CHEBI:18420"/>
    </cofactor>
</comment>
<evidence type="ECO:0000313" key="9">
    <source>
        <dbReference type="Proteomes" id="UP001497623"/>
    </source>
</evidence>
<dbReference type="Gene3D" id="3.40.50.11060">
    <property type="entry name" value="GTPase HflX, N-terminal domain"/>
    <property type="match status" value="1"/>
</dbReference>
<evidence type="ECO:0000256" key="3">
    <source>
        <dbReference type="ARBA" id="ARBA00022842"/>
    </source>
</evidence>
<feature type="domain" description="Hflx-type G" evidence="7">
    <location>
        <begin position="165"/>
        <end position="328"/>
    </location>
</feature>
<dbReference type="InterPro" id="IPR006073">
    <property type="entry name" value="GTP-bd"/>
</dbReference>
<dbReference type="Pfam" id="PF13167">
    <property type="entry name" value="GTP-bdg_N"/>
    <property type="match status" value="1"/>
</dbReference>
<feature type="binding site" evidence="6">
    <location>
        <position position="178"/>
    </location>
    <ligand>
        <name>Mg(2+)</name>
        <dbReference type="ChEBI" id="CHEBI:18420"/>
    </ligand>
</feature>
<reference evidence="8 9" key="1">
    <citation type="submission" date="2024-05" db="EMBL/GenBank/DDBJ databases">
        <authorList>
            <person name="Wallberg A."/>
        </authorList>
    </citation>
    <scope>NUCLEOTIDE SEQUENCE [LARGE SCALE GENOMIC DNA]</scope>
</reference>
<evidence type="ECO:0000256" key="4">
    <source>
        <dbReference type="ARBA" id="ARBA00023134"/>
    </source>
</evidence>
<organism evidence="8 9">
    <name type="scientific">Meganyctiphanes norvegica</name>
    <name type="common">Northern krill</name>
    <name type="synonym">Thysanopoda norvegica</name>
    <dbReference type="NCBI Taxonomy" id="48144"/>
    <lineage>
        <taxon>Eukaryota</taxon>
        <taxon>Metazoa</taxon>
        <taxon>Ecdysozoa</taxon>
        <taxon>Arthropoda</taxon>
        <taxon>Crustacea</taxon>
        <taxon>Multicrustacea</taxon>
        <taxon>Malacostraca</taxon>
        <taxon>Eumalacostraca</taxon>
        <taxon>Eucarida</taxon>
        <taxon>Euphausiacea</taxon>
        <taxon>Euphausiidae</taxon>
        <taxon>Meganyctiphanes</taxon>
    </lineage>
</organism>
<accession>A0AAV2QBV5</accession>
<dbReference type="AlphaFoldDB" id="A0AAV2QBV5"/>
<dbReference type="Proteomes" id="UP001497623">
    <property type="component" value="Unassembled WGS sequence"/>
</dbReference>
<sequence>MDADDCDPTLLQVGIKVFCVTLPSYTYKVIHTEVVPVRSLDGKTVFGSGQLERLRTTVKQVGASFVFTSLDILKKSQIGEMEEAFGCKVLDRYSTVLHIFRHRARTTEARLQVALAEIPYIRYRAPGPHEKALVEVREKKLRLALSRLSGQRELLRKNRNKSGIPTVAVVGYTNAGKTTLIHSLTGDSRAEGRDQLFATLDVTVHGGPLPCGLSVVFVDTVGFIQDIPTNLVASFKATLEDAILADVVIHVCDVSHPAHENQATTVAKTLASLPLLPETPVITIANKVDRLDHNTQQLLGDVLAVSATTGQGLQTLLELVESEVLRVTGRKTYKFQLPTGSDEIRWLRGFVGLAKEEVDASNPQVTHITTVLTKQQLAQFGNYCRLRE</sequence>
<dbReference type="CDD" id="cd01878">
    <property type="entry name" value="HflX"/>
    <property type="match status" value="1"/>
</dbReference>
<dbReference type="PROSITE" id="PS51705">
    <property type="entry name" value="G_HFLX"/>
    <property type="match status" value="1"/>
</dbReference>
<evidence type="ECO:0000256" key="5">
    <source>
        <dbReference type="PIRSR" id="PIRSR006809-1"/>
    </source>
</evidence>
<evidence type="ECO:0000313" key="8">
    <source>
        <dbReference type="EMBL" id="CAL4074635.1"/>
    </source>
</evidence>
<dbReference type="PANTHER" id="PTHR10229:SF0">
    <property type="entry name" value="GTP-BINDING PROTEIN 6-RELATED"/>
    <property type="match status" value="1"/>
</dbReference>
<gene>
    <name evidence="8" type="ORF">MNOR_LOCUS9555</name>
</gene>
<dbReference type="EMBL" id="CAXKWB010004651">
    <property type="protein sequence ID" value="CAL4074635.1"/>
    <property type="molecule type" value="Genomic_DNA"/>
</dbReference>
<evidence type="ECO:0000256" key="2">
    <source>
        <dbReference type="ARBA" id="ARBA00022741"/>
    </source>
</evidence>
<protein>
    <recommendedName>
        <fullName evidence="7">Hflx-type G domain-containing protein</fullName>
    </recommendedName>
</protein>
<dbReference type="InterPro" id="IPR016496">
    <property type="entry name" value="GTPase_HflX"/>
</dbReference>
<dbReference type="InterPro" id="IPR025121">
    <property type="entry name" value="GTPase_HflX_N"/>
</dbReference>
<comment type="caution">
    <text evidence="8">The sequence shown here is derived from an EMBL/GenBank/DDBJ whole genome shotgun (WGS) entry which is preliminary data.</text>
</comment>
<dbReference type="GO" id="GO:0043022">
    <property type="term" value="F:ribosome binding"/>
    <property type="evidence" value="ECO:0007669"/>
    <property type="project" value="TreeGrafter"/>
</dbReference>
<dbReference type="GO" id="GO:0046872">
    <property type="term" value="F:metal ion binding"/>
    <property type="evidence" value="ECO:0007669"/>
    <property type="project" value="UniProtKB-KW"/>
</dbReference>
<dbReference type="InterPro" id="IPR042108">
    <property type="entry name" value="GTPase_HflX_N_sf"/>
</dbReference>
<evidence type="ECO:0000256" key="6">
    <source>
        <dbReference type="PIRSR" id="PIRSR006809-2"/>
    </source>
</evidence>
<keyword evidence="3 6" id="KW-0460">Magnesium</keyword>
<keyword evidence="4 5" id="KW-0342">GTP-binding</keyword>
<dbReference type="Gene3D" id="3.40.50.300">
    <property type="entry name" value="P-loop containing nucleotide triphosphate hydrolases"/>
    <property type="match status" value="1"/>
</dbReference>
<dbReference type="InterPro" id="IPR027417">
    <property type="entry name" value="P-loop_NTPase"/>
</dbReference>
<dbReference type="InterPro" id="IPR030394">
    <property type="entry name" value="G_HFLX_dom"/>
</dbReference>
<dbReference type="SUPFAM" id="SSF52540">
    <property type="entry name" value="P-loop containing nucleoside triphosphate hydrolases"/>
    <property type="match status" value="1"/>
</dbReference>
<dbReference type="FunFam" id="3.40.50.300:FF:000886">
    <property type="entry name" value="Putative GTP-binding protein 6"/>
    <property type="match status" value="1"/>
</dbReference>
<name>A0AAV2QBV5_MEGNR</name>
<feature type="binding site" evidence="5">
    <location>
        <begin position="286"/>
        <end position="289"/>
    </location>
    <ligand>
        <name>GTP</name>
        <dbReference type="ChEBI" id="CHEBI:37565"/>
    </ligand>
</feature>
<feature type="binding site" evidence="5">
    <location>
        <begin position="197"/>
        <end position="201"/>
    </location>
    <ligand>
        <name>GTP</name>
        <dbReference type="ChEBI" id="CHEBI:37565"/>
    </ligand>
</feature>
<dbReference type="Pfam" id="PF01926">
    <property type="entry name" value="MMR_HSR1"/>
    <property type="match status" value="1"/>
</dbReference>
<evidence type="ECO:0000259" key="7">
    <source>
        <dbReference type="PROSITE" id="PS51705"/>
    </source>
</evidence>
<feature type="non-terminal residue" evidence="8">
    <location>
        <position position="388"/>
    </location>
</feature>